<evidence type="ECO:0000256" key="1">
    <source>
        <dbReference type="ARBA" id="ARBA00022670"/>
    </source>
</evidence>
<dbReference type="SUPFAM" id="SSF50494">
    <property type="entry name" value="Trypsin-like serine proteases"/>
    <property type="match status" value="1"/>
</dbReference>
<dbReference type="AlphaFoldDB" id="A0AAV2RVZ3"/>
<protein>
    <recommendedName>
        <fullName evidence="5">Peptidase S1 domain-containing protein</fullName>
    </recommendedName>
</protein>
<dbReference type="EMBL" id="CAXKWB010030938">
    <property type="protein sequence ID" value="CAL4138798.1"/>
    <property type="molecule type" value="Genomic_DNA"/>
</dbReference>
<accession>A0AAV2RVZ3</accession>
<evidence type="ECO:0000256" key="2">
    <source>
        <dbReference type="ARBA" id="ARBA00022801"/>
    </source>
</evidence>
<keyword evidence="4" id="KW-0732">Signal</keyword>
<proteinExistence type="predicted"/>
<organism evidence="6 7">
    <name type="scientific">Meganyctiphanes norvegica</name>
    <name type="common">Northern krill</name>
    <name type="synonym">Thysanopoda norvegica</name>
    <dbReference type="NCBI Taxonomy" id="48144"/>
    <lineage>
        <taxon>Eukaryota</taxon>
        <taxon>Metazoa</taxon>
        <taxon>Ecdysozoa</taxon>
        <taxon>Arthropoda</taxon>
        <taxon>Crustacea</taxon>
        <taxon>Multicrustacea</taxon>
        <taxon>Malacostraca</taxon>
        <taxon>Eumalacostraca</taxon>
        <taxon>Eucarida</taxon>
        <taxon>Euphausiacea</taxon>
        <taxon>Euphausiidae</taxon>
        <taxon>Meganyctiphanes</taxon>
    </lineage>
</organism>
<evidence type="ECO:0000313" key="7">
    <source>
        <dbReference type="Proteomes" id="UP001497623"/>
    </source>
</evidence>
<dbReference type="InterPro" id="IPR001254">
    <property type="entry name" value="Trypsin_dom"/>
</dbReference>
<dbReference type="Proteomes" id="UP001497623">
    <property type="component" value="Unassembled WGS sequence"/>
</dbReference>
<keyword evidence="7" id="KW-1185">Reference proteome</keyword>
<dbReference type="Pfam" id="PF00089">
    <property type="entry name" value="Trypsin"/>
    <property type="match status" value="1"/>
</dbReference>
<evidence type="ECO:0000256" key="4">
    <source>
        <dbReference type="SAM" id="SignalP"/>
    </source>
</evidence>
<dbReference type="GO" id="GO:0004252">
    <property type="term" value="F:serine-type endopeptidase activity"/>
    <property type="evidence" value="ECO:0007669"/>
    <property type="project" value="InterPro"/>
</dbReference>
<feature type="domain" description="Peptidase S1" evidence="5">
    <location>
        <begin position="110"/>
        <end position="237"/>
    </location>
</feature>
<sequence>MEIGTSKMAIIYAIFSLMFSGLTQAGVSPFDEGSDMMMDMIPKEMLLKSSVNPGTSDILDSVAKNMQAAGTSKIRLDDTEPLQSITKQLNRQFSGCGRNPRVEGGGGDLGPWMVALGGKSNGVFSIASTGILVSSQHVVTDADQDERLKITHAQLGTAIRVPGPDAVERRVQRISYPPELLKNDVLKFIGFNIAVITLDSPVNFDDFIQPACLPKPVTNETAYVLQIEEGASVYGFDLELISRSPQIIIGKKYAVNDALYLGPALCKYFIEEKPEFGLNPKVADLLTTWTICAPTVHGTKVLASALLD</sequence>
<dbReference type="GO" id="GO:0006508">
    <property type="term" value="P:proteolysis"/>
    <property type="evidence" value="ECO:0007669"/>
    <property type="project" value="UniProtKB-KW"/>
</dbReference>
<keyword evidence="3" id="KW-1015">Disulfide bond</keyword>
<feature type="non-terminal residue" evidence="6">
    <location>
        <position position="308"/>
    </location>
</feature>
<name>A0AAV2RVZ3_MEGNR</name>
<evidence type="ECO:0000259" key="5">
    <source>
        <dbReference type="Pfam" id="PF00089"/>
    </source>
</evidence>
<feature type="signal peptide" evidence="4">
    <location>
        <begin position="1"/>
        <end position="25"/>
    </location>
</feature>
<dbReference type="InterPro" id="IPR043504">
    <property type="entry name" value="Peptidase_S1_PA_chymotrypsin"/>
</dbReference>
<keyword evidence="2" id="KW-0378">Hydrolase</keyword>
<evidence type="ECO:0000313" key="6">
    <source>
        <dbReference type="EMBL" id="CAL4138798.1"/>
    </source>
</evidence>
<gene>
    <name evidence="6" type="ORF">MNOR_LOCUS28270</name>
</gene>
<comment type="caution">
    <text evidence="6">The sequence shown here is derived from an EMBL/GenBank/DDBJ whole genome shotgun (WGS) entry which is preliminary data.</text>
</comment>
<dbReference type="Gene3D" id="2.40.10.10">
    <property type="entry name" value="Trypsin-like serine proteases"/>
    <property type="match status" value="1"/>
</dbReference>
<dbReference type="PANTHER" id="PTHR24252:SF17">
    <property type="entry name" value="SUPPRESSOR OF TUMORIGENICITY 14 PROTEIN HOMOLOG-RELATED"/>
    <property type="match status" value="1"/>
</dbReference>
<dbReference type="InterPro" id="IPR009003">
    <property type="entry name" value="Peptidase_S1_PA"/>
</dbReference>
<dbReference type="PANTHER" id="PTHR24252">
    <property type="entry name" value="ACROSIN-RELATED"/>
    <property type="match status" value="1"/>
</dbReference>
<reference evidence="6 7" key="1">
    <citation type="submission" date="2024-05" db="EMBL/GenBank/DDBJ databases">
        <authorList>
            <person name="Wallberg A."/>
        </authorList>
    </citation>
    <scope>NUCLEOTIDE SEQUENCE [LARGE SCALE GENOMIC DNA]</scope>
</reference>
<keyword evidence="1" id="KW-0645">Protease</keyword>
<feature type="chain" id="PRO_5043909683" description="Peptidase S1 domain-containing protein" evidence="4">
    <location>
        <begin position="26"/>
        <end position="308"/>
    </location>
</feature>
<evidence type="ECO:0000256" key="3">
    <source>
        <dbReference type="ARBA" id="ARBA00023157"/>
    </source>
</evidence>